<reference evidence="2" key="1">
    <citation type="submission" date="2025-08" db="UniProtKB">
        <authorList>
            <consortium name="Ensembl"/>
        </authorList>
    </citation>
    <scope>IDENTIFICATION</scope>
</reference>
<dbReference type="PANTHER" id="PTHR13029">
    <property type="match status" value="1"/>
</dbReference>
<dbReference type="GO" id="GO:0045893">
    <property type="term" value="P:positive regulation of DNA-templated transcription"/>
    <property type="evidence" value="ECO:0007669"/>
    <property type="project" value="TreeGrafter"/>
</dbReference>
<dbReference type="PANTHER" id="PTHR13029:SF17">
    <property type="entry name" value="MYELIN REGULATORY FACTOR-LIKE PROTEIN"/>
    <property type="match status" value="1"/>
</dbReference>
<keyword evidence="3" id="KW-1185">Reference proteome</keyword>
<evidence type="ECO:0000313" key="3">
    <source>
        <dbReference type="Proteomes" id="UP000594220"/>
    </source>
</evidence>
<proteinExistence type="predicted"/>
<dbReference type="Pfam" id="PF13888">
    <property type="entry name" value="MRF_C2"/>
    <property type="match status" value="1"/>
</dbReference>
<evidence type="ECO:0000259" key="1">
    <source>
        <dbReference type="Pfam" id="PF13888"/>
    </source>
</evidence>
<feature type="domain" description="Myelin gene regulatory factor C-terminal" evidence="1">
    <location>
        <begin position="104"/>
        <end position="194"/>
    </location>
</feature>
<dbReference type="GO" id="GO:0005789">
    <property type="term" value="C:endoplasmic reticulum membrane"/>
    <property type="evidence" value="ECO:0007669"/>
    <property type="project" value="TreeGrafter"/>
</dbReference>
<dbReference type="AlphaFoldDB" id="A0A7M4EH35"/>
<dbReference type="GO" id="GO:0003700">
    <property type="term" value="F:DNA-binding transcription factor activity"/>
    <property type="evidence" value="ECO:0007669"/>
    <property type="project" value="TreeGrafter"/>
</dbReference>
<dbReference type="OMA" id="CEILPCY"/>
<protein>
    <recommendedName>
        <fullName evidence="1">Myelin gene regulatory factor C-terminal domain-containing protein</fullName>
    </recommendedName>
</protein>
<dbReference type="InterPro" id="IPR025719">
    <property type="entry name" value="MYRF_C2"/>
</dbReference>
<dbReference type="Ensembl" id="ENSCPRT00005011329.1">
    <property type="protein sequence ID" value="ENSCPRP00005009630.1"/>
    <property type="gene ID" value="ENSCPRG00005006839.1"/>
</dbReference>
<dbReference type="InterPro" id="IPR051577">
    <property type="entry name" value="MRF-like"/>
</dbReference>
<sequence>FFYSVLTISTIYALSMQDQGKIKGSQSPIFRQVVKLLFTISPSIPPVGVAPEVNFCDILPCDNIYCCPIHQTKRKVLSYQKMMPLVSILETQQKIDSRYCSKRLQCSTMEPLIVFQCKVTIGNICGLHSRPRNEGEAVLETQGCQHIWILPVASWYDSAYHFRVAAPDLADCTTDPNYAGMFFTDYYFYFYRQCN</sequence>
<dbReference type="GO" id="GO:0016540">
    <property type="term" value="P:protein autoprocessing"/>
    <property type="evidence" value="ECO:0007669"/>
    <property type="project" value="TreeGrafter"/>
</dbReference>
<dbReference type="GO" id="GO:0005634">
    <property type="term" value="C:nucleus"/>
    <property type="evidence" value="ECO:0007669"/>
    <property type="project" value="TreeGrafter"/>
</dbReference>
<dbReference type="GO" id="GO:0043565">
    <property type="term" value="F:sequence-specific DNA binding"/>
    <property type="evidence" value="ECO:0007669"/>
    <property type="project" value="TreeGrafter"/>
</dbReference>
<evidence type="ECO:0000313" key="2">
    <source>
        <dbReference type="Ensembl" id="ENSCPRP00005009630.1"/>
    </source>
</evidence>
<name>A0A7M4EH35_CROPO</name>
<accession>A0A7M4EH35</accession>
<dbReference type="GeneTree" id="ENSGT00530000063626"/>
<reference evidence="2" key="2">
    <citation type="submission" date="2025-09" db="UniProtKB">
        <authorList>
            <consortium name="Ensembl"/>
        </authorList>
    </citation>
    <scope>IDENTIFICATION</scope>
</reference>
<organism evidence="2 3">
    <name type="scientific">Crocodylus porosus</name>
    <name type="common">Saltwater crocodile</name>
    <name type="synonym">Estuarine crocodile</name>
    <dbReference type="NCBI Taxonomy" id="8502"/>
    <lineage>
        <taxon>Eukaryota</taxon>
        <taxon>Metazoa</taxon>
        <taxon>Chordata</taxon>
        <taxon>Craniata</taxon>
        <taxon>Vertebrata</taxon>
        <taxon>Euteleostomi</taxon>
        <taxon>Archelosauria</taxon>
        <taxon>Archosauria</taxon>
        <taxon>Crocodylia</taxon>
        <taxon>Longirostres</taxon>
        <taxon>Crocodylidae</taxon>
        <taxon>Crocodylus</taxon>
    </lineage>
</organism>
<dbReference type="Proteomes" id="UP000594220">
    <property type="component" value="Unplaced"/>
</dbReference>